<name>A0A6Z1X3K2_LISMN</name>
<comment type="caution">
    <text evidence="1">The sequence shown here is derived from an EMBL/GenBank/DDBJ whole genome shotgun (WGS) entry which is preliminary data.</text>
</comment>
<dbReference type="InterPro" id="IPR013549">
    <property type="entry name" value="DUF1731"/>
</dbReference>
<dbReference type="PANTHER" id="PTHR11092">
    <property type="entry name" value="SUGAR NUCLEOTIDE EPIMERASE RELATED"/>
    <property type="match status" value="1"/>
</dbReference>
<sequence length="59" mass="7051">KKMHKPYKTPVPKKIIKFILGERAMTILDSQRAYPEKLMSNHFEFRFETLQEALDDLLD</sequence>
<evidence type="ECO:0000313" key="2">
    <source>
        <dbReference type="Proteomes" id="UP000467347"/>
    </source>
</evidence>
<dbReference type="Pfam" id="PF08338">
    <property type="entry name" value="DUF1731"/>
    <property type="match status" value="1"/>
</dbReference>
<dbReference type="EMBL" id="AANDSR010000032">
    <property type="protein sequence ID" value="EDN9838045.1"/>
    <property type="molecule type" value="Genomic_DNA"/>
</dbReference>
<dbReference type="PANTHER" id="PTHR11092:SF0">
    <property type="entry name" value="EPIMERASE FAMILY PROTEIN SDR39U1"/>
    <property type="match status" value="1"/>
</dbReference>
<proteinExistence type="predicted"/>
<protein>
    <submittedName>
        <fullName evidence="1">DUF1731 domain-containing protein</fullName>
    </submittedName>
</protein>
<feature type="non-terminal residue" evidence="1">
    <location>
        <position position="1"/>
    </location>
</feature>
<dbReference type="Proteomes" id="UP000467347">
    <property type="component" value="Unassembled WGS sequence"/>
</dbReference>
<gene>
    <name evidence="1" type="ORF">GJW51_15410</name>
</gene>
<accession>A0A6Z1X3K2</accession>
<organism evidence="1 2">
    <name type="scientific">Listeria monocytogenes</name>
    <dbReference type="NCBI Taxonomy" id="1639"/>
    <lineage>
        <taxon>Bacteria</taxon>
        <taxon>Bacillati</taxon>
        <taxon>Bacillota</taxon>
        <taxon>Bacilli</taxon>
        <taxon>Bacillales</taxon>
        <taxon>Listeriaceae</taxon>
        <taxon>Listeria</taxon>
    </lineage>
</organism>
<dbReference type="AlphaFoldDB" id="A0A6Z1X3K2"/>
<reference evidence="1 2" key="1">
    <citation type="submission" date="2019-11" db="EMBL/GenBank/DDBJ databases">
        <authorList>
            <consortium name="GenomeTrakr: Next Generation Sequencing Network for Food Pathogen Tracability"/>
        </authorList>
    </citation>
    <scope>NUCLEOTIDE SEQUENCE [LARGE SCALE GENOMIC DNA]</scope>
    <source>
        <strain evidence="1 2">OSF101448</strain>
    </source>
</reference>
<evidence type="ECO:0000313" key="1">
    <source>
        <dbReference type="EMBL" id="EDN9838045.1"/>
    </source>
</evidence>
<dbReference type="Gene3D" id="3.40.50.720">
    <property type="entry name" value="NAD(P)-binding Rossmann-like Domain"/>
    <property type="match status" value="1"/>
</dbReference>